<name>A0A1I0S650_9BACT</name>
<dbReference type="Proteomes" id="UP000199310">
    <property type="component" value="Unassembled WGS sequence"/>
</dbReference>
<feature type="signal peptide" evidence="1">
    <location>
        <begin position="1"/>
        <end position="24"/>
    </location>
</feature>
<reference evidence="3" key="1">
    <citation type="submission" date="2016-10" db="EMBL/GenBank/DDBJ databases">
        <authorList>
            <person name="Varghese N."/>
            <person name="Submissions S."/>
        </authorList>
    </citation>
    <scope>NUCLEOTIDE SEQUENCE [LARGE SCALE GENOMIC DNA]</scope>
    <source>
        <strain evidence="3">DSM 3695</strain>
    </source>
</reference>
<dbReference type="STRING" id="29529.SAMN04488122_3951"/>
<dbReference type="PROSITE" id="PS51257">
    <property type="entry name" value="PROKAR_LIPOPROTEIN"/>
    <property type="match status" value="1"/>
</dbReference>
<gene>
    <name evidence="2" type="ORF">SAMN04488122_3951</name>
</gene>
<dbReference type="Pfam" id="PF20365">
    <property type="entry name" value="DUF6660"/>
    <property type="match status" value="1"/>
</dbReference>
<accession>A0A1I0S650</accession>
<proteinExistence type="predicted"/>
<dbReference type="InterPro" id="IPR046601">
    <property type="entry name" value="DUF6660"/>
</dbReference>
<evidence type="ECO:0000313" key="3">
    <source>
        <dbReference type="Proteomes" id="UP000199310"/>
    </source>
</evidence>
<feature type="chain" id="PRO_5011611869" evidence="1">
    <location>
        <begin position="25"/>
        <end position="101"/>
    </location>
</feature>
<organism evidence="2 3">
    <name type="scientific">Chitinophaga arvensicola</name>
    <dbReference type="NCBI Taxonomy" id="29529"/>
    <lineage>
        <taxon>Bacteria</taxon>
        <taxon>Pseudomonadati</taxon>
        <taxon>Bacteroidota</taxon>
        <taxon>Chitinophagia</taxon>
        <taxon>Chitinophagales</taxon>
        <taxon>Chitinophagaceae</taxon>
        <taxon>Chitinophaga</taxon>
    </lineage>
</organism>
<sequence>MKWLLYILSCYIVLLSCIPCNDYATVSNTASVQLSTPHDHETQPDFCSPLCVCSCCNVQVTPGAVVSVYFYTQRIILDYPLLPVNPLPLLSDNIWQPPQLV</sequence>
<keyword evidence="1" id="KW-0732">Signal</keyword>
<evidence type="ECO:0000313" key="2">
    <source>
        <dbReference type="EMBL" id="SEW50768.1"/>
    </source>
</evidence>
<evidence type="ECO:0000256" key="1">
    <source>
        <dbReference type="SAM" id="SignalP"/>
    </source>
</evidence>
<protein>
    <submittedName>
        <fullName evidence="2">Uncharacterized protein</fullName>
    </submittedName>
</protein>
<keyword evidence="3" id="KW-1185">Reference proteome</keyword>
<dbReference type="AlphaFoldDB" id="A0A1I0S650"/>
<dbReference type="EMBL" id="FOJG01000002">
    <property type="protein sequence ID" value="SEW50768.1"/>
    <property type="molecule type" value="Genomic_DNA"/>
</dbReference>
<dbReference type="RefSeq" id="WP_407641635.1">
    <property type="nucleotide sequence ID" value="NZ_FOJG01000002.1"/>
</dbReference>